<dbReference type="InterPro" id="IPR042099">
    <property type="entry name" value="ANL_N_sf"/>
</dbReference>
<evidence type="ECO:0000256" key="1">
    <source>
        <dbReference type="ARBA" id="ARBA00001884"/>
    </source>
</evidence>
<dbReference type="PROSITE" id="PS00455">
    <property type="entry name" value="AMP_BINDING"/>
    <property type="match status" value="1"/>
</dbReference>
<dbReference type="AlphaFoldDB" id="A0A8C7I9G2"/>
<evidence type="ECO:0000256" key="4">
    <source>
        <dbReference type="ARBA" id="ARBA00013275"/>
    </source>
</evidence>
<comment type="catalytic activity">
    <reaction evidence="10">
        <text>propanoate + ATP + CoA = propanoyl-CoA + AMP + diphosphate</text>
        <dbReference type="Rhea" id="RHEA:20373"/>
        <dbReference type="ChEBI" id="CHEBI:17272"/>
        <dbReference type="ChEBI" id="CHEBI:30616"/>
        <dbReference type="ChEBI" id="CHEBI:33019"/>
        <dbReference type="ChEBI" id="CHEBI:57287"/>
        <dbReference type="ChEBI" id="CHEBI:57392"/>
        <dbReference type="ChEBI" id="CHEBI:456215"/>
        <dbReference type="EC" id="6.2.1.17"/>
    </reaction>
    <physiologicalReaction direction="left-to-right" evidence="10">
        <dbReference type="Rhea" id="RHEA:20374"/>
    </physiologicalReaction>
</comment>
<name>A0A8C7I9G2_ONCKI</name>
<dbReference type="GO" id="GO:0006629">
    <property type="term" value="P:lipid metabolic process"/>
    <property type="evidence" value="ECO:0007669"/>
    <property type="project" value="UniProtKB-KW"/>
</dbReference>
<accession>A0A8C7I9G2</accession>
<comment type="subunit">
    <text evidence="11">Monomer. Interacts with TFEB. AMPK-mediated phosphorylated form at Ser-659 interacts with KPNA1; this interaction results in nuclear translocation of ACSS2. Interacts with the 'Thr-172' phosphorylated form of PRKAA2. Interacts with CREBBP.</text>
</comment>
<dbReference type="EC" id="6.2.1.1" evidence="4"/>
<keyword evidence="20" id="KW-1185">Reference proteome</keyword>
<proteinExistence type="inferred from homology"/>
<feature type="domain" description="AMP-dependent synthetase/ligase" evidence="16">
    <location>
        <begin position="99"/>
        <end position="505"/>
    </location>
</feature>
<evidence type="ECO:0000256" key="13">
    <source>
        <dbReference type="ARBA" id="ARBA00076457"/>
    </source>
</evidence>
<protein>
    <recommendedName>
        <fullName evidence="12">Acetyl-coenzyme A synthetase, cytoplasmic</fullName>
        <ecNumber evidence="4">6.2.1.1</ecNumber>
        <ecNumber evidence="3">6.2.1.17</ecNumber>
    </recommendedName>
    <alternativeName>
        <fullName evidence="15">Acetyl-CoA synthetase</fullName>
    </alternativeName>
    <alternativeName>
        <fullName evidence="14">Acetyl-CoA synthetase 1</fullName>
    </alternativeName>
    <alternativeName>
        <fullName evidence="13">Acyl-CoA synthetase short-chain family member 2</fullName>
    </alternativeName>
    <alternativeName>
        <fullName evidence="9">Propionate--CoA ligase</fullName>
    </alternativeName>
</protein>
<dbReference type="InterPro" id="IPR032387">
    <property type="entry name" value="ACAS_N"/>
</dbReference>
<dbReference type="Pfam" id="PF13193">
    <property type="entry name" value="AMP-binding_C"/>
    <property type="match status" value="1"/>
</dbReference>
<dbReference type="FunFam" id="3.40.50.12780:FF:000001">
    <property type="entry name" value="Acetyl-coenzyme A synthetase"/>
    <property type="match status" value="1"/>
</dbReference>
<evidence type="ECO:0000259" key="18">
    <source>
        <dbReference type="Pfam" id="PF16177"/>
    </source>
</evidence>
<dbReference type="SUPFAM" id="SSF56801">
    <property type="entry name" value="Acetyl-CoA synthetase-like"/>
    <property type="match status" value="1"/>
</dbReference>
<evidence type="ECO:0000256" key="3">
    <source>
        <dbReference type="ARBA" id="ARBA00012985"/>
    </source>
</evidence>
<evidence type="ECO:0000256" key="6">
    <source>
        <dbReference type="ARBA" id="ARBA00022741"/>
    </source>
</evidence>
<keyword evidence="7" id="KW-0067">ATP-binding</keyword>
<organism evidence="19 20">
    <name type="scientific">Oncorhynchus kisutch</name>
    <name type="common">Coho salmon</name>
    <name type="synonym">Salmo kisutch</name>
    <dbReference type="NCBI Taxonomy" id="8019"/>
    <lineage>
        <taxon>Eukaryota</taxon>
        <taxon>Metazoa</taxon>
        <taxon>Chordata</taxon>
        <taxon>Craniata</taxon>
        <taxon>Vertebrata</taxon>
        <taxon>Euteleostomi</taxon>
        <taxon>Actinopterygii</taxon>
        <taxon>Neopterygii</taxon>
        <taxon>Teleostei</taxon>
        <taxon>Protacanthopterygii</taxon>
        <taxon>Salmoniformes</taxon>
        <taxon>Salmonidae</taxon>
        <taxon>Salmoninae</taxon>
        <taxon>Oncorhynchus</taxon>
    </lineage>
</organism>
<dbReference type="GO" id="GO:0005524">
    <property type="term" value="F:ATP binding"/>
    <property type="evidence" value="ECO:0007669"/>
    <property type="project" value="UniProtKB-KW"/>
</dbReference>
<comment type="catalytic activity">
    <reaction evidence="1">
        <text>acetate + ATP + CoA = acetyl-CoA + AMP + diphosphate</text>
        <dbReference type="Rhea" id="RHEA:23176"/>
        <dbReference type="ChEBI" id="CHEBI:30089"/>
        <dbReference type="ChEBI" id="CHEBI:30616"/>
        <dbReference type="ChEBI" id="CHEBI:33019"/>
        <dbReference type="ChEBI" id="CHEBI:57287"/>
        <dbReference type="ChEBI" id="CHEBI:57288"/>
        <dbReference type="ChEBI" id="CHEBI:456215"/>
        <dbReference type="EC" id="6.2.1.1"/>
    </reaction>
    <physiologicalReaction direction="left-to-right" evidence="1">
        <dbReference type="Rhea" id="RHEA:23177"/>
    </physiologicalReaction>
</comment>
<dbReference type="GO" id="GO:0006085">
    <property type="term" value="P:acetyl-CoA biosynthetic process"/>
    <property type="evidence" value="ECO:0007669"/>
    <property type="project" value="TreeGrafter"/>
</dbReference>
<keyword evidence="6" id="KW-0547">Nucleotide-binding</keyword>
<evidence type="ECO:0000256" key="10">
    <source>
        <dbReference type="ARBA" id="ARBA00049004"/>
    </source>
</evidence>
<feature type="domain" description="AMP-binding enzyme C-terminal" evidence="17">
    <location>
        <begin position="560"/>
        <end position="638"/>
    </location>
</feature>
<feature type="domain" description="Acetyl-coenzyme A synthetase N-terminal" evidence="18">
    <location>
        <begin position="29"/>
        <end position="89"/>
    </location>
</feature>
<dbReference type="Gene3D" id="3.30.300.30">
    <property type="match status" value="1"/>
</dbReference>
<evidence type="ECO:0000256" key="8">
    <source>
        <dbReference type="ARBA" id="ARBA00023098"/>
    </source>
</evidence>
<evidence type="ECO:0000256" key="7">
    <source>
        <dbReference type="ARBA" id="ARBA00022840"/>
    </source>
</evidence>
<evidence type="ECO:0000259" key="16">
    <source>
        <dbReference type="Pfam" id="PF00501"/>
    </source>
</evidence>
<gene>
    <name evidence="19" type="primary">LOC109881560</name>
</gene>
<evidence type="ECO:0000259" key="17">
    <source>
        <dbReference type="Pfam" id="PF13193"/>
    </source>
</evidence>
<keyword evidence="8" id="KW-0443">Lipid metabolism</keyword>
<reference evidence="19" key="1">
    <citation type="submission" date="2025-08" db="UniProtKB">
        <authorList>
            <consortium name="Ensembl"/>
        </authorList>
    </citation>
    <scope>IDENTIFICATION</scope>
</reference>
<evidence type="ECO:0000256" key="5">
    <source>
        <dbReference type="ARBA" id="ARBA00022598"/>
    </source>
</evidence>
<evidence type="ECO:0000256" key="2">
    <source>
        <dbReference type="ARBA" id="ARBA00006432"/>
    </source>
</evidence>
<dbReference type="GeneTree" id="ENSGT00940000166845"/>
<evidence type="ECO:0000256" key="15">
    <source>
        <dbReference type="ARBA" id="ARBA00080059"/>
    </source>
</evidence>
<dbReference type="Proteomes" id="UP000694557">
    <property type="component" value="Unassembled WGS sequence"/>
</dbReference>
<reference evidence="19" key="2">
    <citation type="submission" date="2025-09" db="UniProtKB">
        <authorList>
            <consortium name="Ensembl"/>
        </authorList>
    </citation>
    <scope>IDENTIFICATION</scope>
</reference>
<dbReference type="Pfam" id="PF16177">
    <property type="entry name" value="ACAS_N"/>
    <property type="match status" value="1"/>
</dbReference>
<dbReference type="PANTHER" id="PTHR24095:SF146">
    <property type="entry name" value="ACETYL-COENZYME A SYNTHETASE"/>
    <property type="match status" value="1"/>
</dbReference>
<dbReference type="PANTHER" id="PTHR24095">
    <property type="entry name" value="ACETYL-COENZYME A SYNTHETASE"/>
    <property type="match status" value="1"/>
</dbReference>
<keyword evidence="5" id="KW-0436">Ligase</keyword>
<dbReference type="CDD" id="cd05966">
    <property type="entry name" value="ACS"/>
    <property type="match status" value="1"/>
</dbReference>
<dbReference type="InterPro" id="IPR020845">
    <property type="entry name" value="AMP-binding_CS"/>
</dbReference>
<dbReference type="InterPro" id="IPR000873">
    <property type="entry name" value="AMP-dep_synth/lig_dom"/>
</dbReference>
<evidence type="ECO:0000256" key="9">
    <source>
        <dbReference type="ARBA" id="ARBA00029726"/>
    </source>
</evidence>
<dbReference type="FunFam" id="3.30.300.30:FF:000004">
    <property type="entry name" value="Acetyl-coenzyme A synthetase"/>
    <property type="match status" value="1"/>
</dbReference>
<dbReference type="Ensembl" id="ENSOKIT00005073984.1">
    <property type="protein sequence ID" value="ENSOKIP00005069552.1"/>
    <property type="gene ID" value="ENSOKIG00005029651.1"/>
</dbReference>
<evidence type="ECO:0000256" key="12">
    <source>
        <dbReference type="ARBA" id="ARBA00070729"/>
    </source>
</evidence>
<evidence type="ECO:0000313" key="20">
    <source>
        <dbReference type="Proteomes" id="UP000694557"/>
    </source>
</evidence>
<sequence>MVVPGSQHKLYHPPEGLQKDAHVPDFNCYLELYKKSIEEPDVFWKEVASDFYWKKPPTGQILQYNFDVTKGNIYVKCMEGATTNMCYNVLDRNVKDKNLGERVAFYWEGNSPDHREAITYGQLLGQVCRCSNTLKQMGVRKGDRVAIYLPMIPELVYTMLACTRIGAVHSIVFAGFSAESLCERIMDSQCSILVTADGVYRGEKLINLKQIVLFTPLSWFCLYLLHPLCLIPVETLSTPCRVPCPDELRLFCGETMVQLNIRKTPWDAACDVCWEEVMGQVSEQCEPEWLDAEDPLFILYTSGSTGKPKGVLHTVAGYLLYTSLTFKYVFDHQPDDVYWCTADIGWITGHSYITYGPLANGATSVLFEGIPVHPHVGRFWEVIEKYRVTKFYTAPTAIRLLMKYGLDPVQKYDLSSLRILGTVGEPINPEAWHWYHEVIGQKRCPVVDTFWQTETVRDAECQSRMSTFPFFGVEPTILNEHGEELEGEAEGYLVFRRPWPGIMRTVYGNQERFESTYFKKFPGFYVTGDGCRRDKDGYYWIAGRIDDMINVSGHLLSTAEVEASLTDHGAVAEAAVVSRPHTVKGECLYCFVTLKDCREFNRTLVDELKRQVREKIGPIATPDFIQNAPGLPKTRSGKIMRRVLRQIARNEKDLGDLSTMADPKVVEVLFNHRCETAS</sequence>
<dbReference type="Gene3D" id="3.40.50.12780">
    <property type="entry name" value="N-terminal domain of ligase-like"/>
    <property type="match status" value="1"/>
</dbReference>
<comment type="similarity">
    <text evidence="2">Belongs to the ATP-dependent AMP-binding enzyme family.</text>
</comment>
<dbReference type="Pfam" id="PF00501">
    <property type="entry name" value="AMP-binding"/>
    <property type="match status" value="1"/>
</dbReference>
<dbReference type="InterPro" id="IPR025110">
    <property type="entry name" value="AMP-bd_C"/>
</dbReference>
<dbReference type="GO" id="GO:0003987">
    <property type="term" value="F:acetate-CoA ligase activity"/>
    <property type="evidence" value="ECO:0007669"/>
    <property type="project" value="UniProtKB-EC"/>
</dbReference>
<dbReference type="InterPro" id="IPR045851">
    <property type="entry name" value="AMP-bd_C_sf"/>
</dbReference>
<dbReference type="EC" id="6.2.1.17" evidence="3"/>
<evidence type="ECO:0000256" key="14">
    <source>
        <dbReference type="ARBA" id="ARBA00076503"/>
    </source>
</evidence>
<dbReference type="GO" id="GO:0050218">
    <property type="term" value="F:propionate-CoA ligase activity"/>
    <property type="evidence" value="ECO:0007669"/>
    <property type="project" value="UniProtKB-EC"/>
</dbReference>
<evidence type="ECO:0000256" key="11">
    <source>
        <dbReference type="ARBA" id="ARBA00062877"/>
    </source>
</evidence>
<evidence type="ECO:0000313" key="19">
    <source>
        <dbReference type="Ensembl" id="ENSOKIP00005069552.1"/>
    </source>
</evidence>